<proteinExistence type="predicted"/>
<keyword evidence="2" id="KW-1185">Reference proteome</keyword>
<dbReference type="AlphaFoldDB" id="A0A8X6PQ63"/>
<protein>
    <submittedName>
        <fullName evidence="1">Uncharacterized protein</fullName>
    </submittedName>
</protein>
<name>A0A8X6PQ63_NEPPI</name>
<gene>
    <name evidence="1" type="ORF">NPIL_323991</name>
</gene>
<accession>A0A8X6PQ63</accession>
<sequence length="150" mass="17451">MNRLVIDAKTTFQMLESLDELYALLNNNYHLFIKFFYSAENSQQRFQNICHLNNAQLKKTEIDTLYDSARYNMADCLVKIKYIETIVSTYDPNELEKLSDETRICVSMLVAKMLDLTSIVYRITQESGSLLSYIAAFKEKNDCSITEKMP</sequence>
<comment type="caution">
    <text evidence="1">The sequence shown here is derived from an EMBL/GenBank/DDBJ whole genome shotgun (WGS) entry which is preliminary data.</text>
</comment>
<evidence type="ECO:0000313" key="1">
    <source>
        <dbReference type="EMBL" id="GFT79640.1"/>
    </source>
</evidence>
<reference evidence="1" key="1">
    <citation type="submission" date="2020-08" db="EMBL/GenBank/DDBJ databases">
        <title>Multicomponent nature underlies the extraordinary mechanical properties of spider dragline silk.</title>
        <authorList>
            <person name="Kono N."/>
            <person name="Nakamura H."/>
            <person name="Mori M."/>
            <person name="Yoshida Y."/>
            <person name="Ohtoshi R."/>
            <person name="Malay A.D."/>
            <person name="Moran D.A.P."/>
            <person name="Tomita M."/>
            <person name="Numata K."/>
            <person name="Arakawa K."/>
        </authorList>
    </citation>
    <scope>NUCLEOTIDE SEQUENCE</scope>
</reference>
<evidence type="ECO:0000313" key="2">
    <source>
        <dbReference type="Proteomes" id="UP000887013"/>
    </source>
</evidence>
<organism evidence="1 2">
    <name type="scientific">Nephila pilipes</name>
    <name type="common">Giant wood spider</name>
    <name type="synonym">Nephila maculata</name>
    <dbReference type="NCBI Taxonomy" id="299642"/>
    <lineage>
        <taxon>Eukaryota</taxon>
        <taxon>Metazoa</taxon>
        <taxon>Ecdysozoa</taxon>
        <taxon>Arthropoda</taxon>
        <taxon>Chelicerata</taxon>
        <taxon>Arachnida</taxon>
        <taxon>Araneae</taxon>
        <taxon>Araneomorphae</taxon>
        <taxon>Entelegynae</taxon>
        <taxon>Araneoidea</taxon>
        <taxon>Nephilidae</taxon>
        <taxon>Nephila</taxon>
    </lineage>
</organism>
<dbReference type="EMBL" id="BMAW01071776">
    <property type="protein sequence ID" value="GFT79640.1"/>
    <property type="molecule type" value="Genomic_DNA"/>
</dbReference>
<dbReference type="Proteomes" id="UP000887013">
    <property type="component" value="Unassembled WGS sequence"/>
</dbReference>